<name>A0A7T0C366_9BACT</name>
<protein>
    <recommendedName>
        <fullName evidence="4">Outer membrane lipoprotein Slp</fullName>
    </recommendedName>
</protein>
<dbReference type="PROSITE" id="PS51257">
    <property type="entry name" value="PROKAR_LIPOPROTEIN"/>
    <property type="match status" value="1"/>
</dbReference>
<accession>A0A7T0C366</accession>
<dbReference type="Pfam" id="PF03843">
    <property type="entry name" value="Slp"/>
    <property type="match status" value="1"/>
</dbReference>
<evidence type="ECO:0008006" key="4">
    <source>
        <dbReference type="Google" id="ProtNLM"/>
    </source>
</evidence>
<dbReference type="InterPro" id="IPR004658">
    <property type="entry name" value="OMP_Slp"/>
</dbReference>
<dbReference type="EMBL" id="CP048620">
    <property type="protein sequence ID" value="QPJ65557.1"/>
    <property type="molecule type" value="Genomic_DNA"/>
</dbReference>
<evidence type="ECO:0000313" key="3">
    <source>
        <dbReference type="Proteomes" id="UP000594464"/>
    </source>
</evidence>
<reference evidence="3" key="1">
    <citation type="submission" date="2020-02" db="EMBL/GenBank/DDBJ databases">
        <title>Genomic and physiological characterization of two novel Nitrospinaceae genera.</title>
        <authorList>
            <person name="Mueller A.J."/>
            <person name="Jung M.-Y."/>
            <person name="Strachan C.R."/>
            <person name="Herbold C.W."/>
            <person name="Kirkegaard R.H."/>
            <person name="Daims H."/>
        </authorList>
    </citation>
    <scope>NUCLEOTIDE SEQUENCE [LARGE SCALE GENOMIC DNA]</scope>
</reference>
<dbReference type="KEGG" id="nva:G3M78_09195"/>
<sequence length="172" mass="19376">MKALALFGMFVLATAFIGCSHPISQGLRDTLDPALTFDVLNKEAKLHLGSRVMLGGEIVETRILNEGSEIELVQKDLDCLGYPETGDSSQGRYIFKSSKFLEPQIYSKGRRITGVGTIRASHTGKVGEAAYDFPVIELEELHLWEEYSAPVNPYLDPFYYPSYRSPFLYRTW</sequence>
<evidence type="ECO:0000256" key="1">
    <source>
        <dbReference type="SAM" id="SignalP"/>
    </source>
</evidence>
<dbReference type="PIRSF" id="PIRSF004982">
    <property type="entry name" value="SlP"/>
    <property type="match status" value="1"/>
</dbReference>
<dbReference type="Proteomes" id="UP000594464">
    <property type="component" value="Chromosome"/>
</dbReference>
<keyword evidence="1" id="KW-0732">Signal</keyword>
<dbReference type="PANTHER" id="PTHR37530:SF1">
    <property type="entry name" value="OUTER MEMBRANE PROTEIN SLP"/>
    <property type="match status" value="1"/>
</dbReference>
<evidence type="ECO:0000313" key="2">
    <source>
        <dbReference type="EMBL" id="QPJ65557.1"/>
    </source>
</evidence>
<proteinExistence type="predicted"/>
<gene>
    <name evidence="2" type="ORF">G3M78_09195</name>
</gene>
<organism evidence="2 3">
    <name type="scientific">Candidatus Nitrohelix vancouverensis</name>
    <dbReference type="NCBI Taxonomy" id="2705534"/>
    <lineage>
        <taxon>Bacteria</taxon>
        <taxon>Pseudomonadati</taxon>
        <taxon>Nitrospinota/Tectimicrobiota group</taxon>
        <taxon>Nitrospinota</taxon>
        <taxon>Nitrospinia</taxon>
        <taxon>Nitrospinales</taxon>
        <taxon>Nitrospinaceae</taxon>
        <taxon>Candidatus Nitrohelix</taxon>
    </lineage>
</organism>
<feature type="chain" id="PRO_5032519544" description="Outer membrane lipoprotein Slp" evidence="1">
    <location>
        <begin position="18"/>
        <end position="172"/>
    </location>
</feature>
<dbReference type="GO" id="GO:0019867">
    <property type="term" value="C:outer membrane"/>
    <property type="evidence" value="ECO:0007669"/>
    <property type="project" value="InterPro"/>
</dbReference>
<dbReference type="AlphaFoldDB" id="A0A7T0C366"/>
<dbReference type="PANTHER" id="PTHR37530">
    <property type="entry name" value="OUTER MEMBRANE PROTEIN SLP"/>
    <property type="match status" value="1"/>
</dbReference>
<feature type="signal peptide" evidence="1">
    <location>
        <begin position="1"/>
        <end position="17"/>
    </location>
</feature>